<dbReference type="Pfam" id="PF00702">
    <property type="entry name" value="Hydrolase"/>
    <property type="match status" value="1"/>
</dbReference>
<dbReference type="InterPro" id="IPR006328">
    <property type="entry name" value="2-HAD"/>
</dbReference>
<dbReference type="NCBIfam" id="TIGR01493">
    <property type="entry name" value="HAD-SF-IA-v2"/>
    <property type="match status" value="1"/>
</dbReference>
<accession>A0A5C7FBX3</accession>
<dbReference type="InterPro" id="IPR051540">
    <property type="entry name" value="S-2-haloacid_dehalogenase"/>
</dbReference>
<dbReference type="PANTHER" id="PTHR43316">
    <property type="entry name" value="HYDROLASE, HALOACID DELAHOGENASE-RELATED"/>
    <property type="match status" value="1"/>
</dbReference>
<dbReference type="EMBL" id="CP144914">
    <property type="protein sequence ID" value="WWD79004.1"/>
    <property type="molecule type" value="Genomic_DNA"/>
</dbReference>
<dbReference type="PANTHER" id="PTHR43316:SF3">
    <property type="entry name" value="HALOACID DEHALOGENASE, TYPE II (AFU_ORTHOLOGUE AFUA_2G07750)-RELATED"/>
    <property type="match status" value="1"/>
</dbReference>
<dbReference type="PRINTS" id="PR00413">
    <property type="entry name" value="HADHALOGNASE"/>
</dbReference>
<name>A0A5C7FBX3_9BACI</name>
<evidence type="ECO:0000313" key="2">
    <source>
        <dbReference type="EMBL" id="WWD79004.1"/>
    </source>
</evidence>
<evidence type="ECO:0000256" key="1">
    <source>
        <dbReference type="ARBA" id="ARBA00022801"/>
    </source>
</evidence>
<gene>
    <name evidence="2" type="ORF">FTX54_011280</name>
</gene>
<dbReference type="Gene3D" id="3.40.50.1000">
    <property type="entry name" value="HAD superfamily/HAD-like"/>
    <property type="match status" value="1"/>
</dbReference>
<dbReference type="AlphaFoldDB" id="A0A5C7FBX3"/>
<dbReference type="Gene3D" id="1.10.150.750">
    <property type="match status" value="1"/>
</dbReference>
<dbReference type="InterPro" id="IPR036412">
    <property type="entry name" value="HAD-like_sf"/>
</dbReference>
<evidence type="ECO:0000313" key="3">
    <source>
        <dbReference type="Proteomes" id="UP000321816"/>
    </source>
</evidence>
<dbReference type="KEGG" id="ahal:FTX54_011280"/>
<dbReference type="InterPro" id="IPR023214">
    <property type="entry name" value="HAD_sf"/>
</dbReference>
<dbReference type="NCBIfam" id="TIGR01428">
    <property type="entry name" value="HAD_type_II"/>
    <property type="match status" value="1"/>
</dbReference>
<dbReference type="RefSeq" id="WP_147805207.1">
    <property type="nucleotide sequence ID" value="NZ_CP144914.1"/>
</dbReference>
<organism evidence="2 3">
    <name type="scientific">Alkalicoccus halolimnae</name>
    <dbReference type="NCBI Taxonomy" id="1667239"/>
    <lineage>
        <taxon>Bacteria</taxon>
        <taxon>Bacillati</taxon>
        <taxon>Bacillota</taxon>
        <taxon>Bacilli</taxon>
        <taxon>Bacillales</taxon>
        <taxon>Bacillaceae</taxon>
        <taxon>Alkalicoccus</taxon>
    </lineage>
</organism>
<protein>
    <submittedName>
        <fullName evidence="2">Haloacid dehalogenase type II</fullName>
    </submittedName>
</protein>
<keyword evidence="3" id="KW-1185">Reference proteome</keyword>
<dbReference type="InterPro" id="IPR006439">
    <property type="entry name" value="HAD-SF_hydro_IA"/>
</dbReference>
<proteinExistence type="predicted"/>
<reference evidence="2 3" key="1">
    <citation type="submission" date="2024-01" db="EMBL/GenBank/DDBJ databases">
        <title>Complete Genome Sequence of Alkalicoccus halolimnae BZ-SZ-XJ29T, a Moderately Halophilic Bacterium Isolated from a Salt Lake.</title>
        <authorList>
            <person name="Zhao B."/>
        </authorList>
    </citation>
    <scope>NUCLEOTIDE SEQUENCE [LARGE SCALE GENOMIC DNA]</scope>
    <source>
        <strain evidence="2 3">BZ-SZ-XJ29</strain>
    </source>
</reference>
<dbReference type="GO" id="GO:0019120">
    <property type="term" value="F:hydrolase activity, acting on acid halide bonds, in C-halide compounds"/>
    <property type="evidence" value="ECO:0007669"/>
    <property type="project" value="InterPro"/>
</dbReference>
<dbReference type="OrthoDB" id="264363at2"/>
<keyword evidence="1" id="KW-0378">Hydrolase</keyword>
<dbReference type="Proteomes" id="UP000321816">
    <property type="component" value="Chromosome"/>
</dbReference>
<dbReference type="SUPFAM" id="SSF56784">
    <property type="entry name" value="HAD-like"/>
    <property type="match status" value="1"/>
</dbReference>
<sequence length="244" mass="28338">MVQSDLRDVKAVLFDVFGTVVDFRSTIKKEGAVWNSEKELDIDWGAFADAWRAQYHPNMQRVMSGELEWNNLDSLHKMALSSLLERWGVKKHFSEKEIEVLNQVWHRLDPWSDSVHGLEQIKEHFTISPLSNGNMSLLTNMAKQSGLPWDVILSPELIKSYKPDPKVYYMAADYLGLNPHQIMMTACHQYDLQAAQKLGFRTGYVMRPFEFGYEHIPDLTPLQEYDITAYDLVDLSEQLRRRSL</sequence>